<dbReference type="Proteomes" id="UP000031014">
    <property type="component" value="Unassembled WGS sequence"/>
</dbReference>
<evidence type="ECO:0000313" key="4">
    <source>
        <dbReference type="Proteomes" id="UP000031014"/>
    </source>
</evidence>
<comment type="caution">
    <text evidence="3">The sequence shown here is derived from an EMBL/GenBank/DDBJ whole genome shotgun (WGS) entry which is preliminary data.</text>
</comment>
<dbReference type="SUPFAM" id="SSF48317">
    <property type="entry name" value="Acid phosphatase/Vanadium-dependent haloperoxidase"/>
    <property type="match status" value="1"/>
</dbReference>
<evidence type="ECO:0000313" key="3">
    <source>
        <dbReference type="EMBL" id="GAM13471.1"/>
    </source>
</evidence>
<dbReference type="Pfam" id="PF14378">
    <property type="entry name" value="PAP2_3"/>
    <property type="match status" value="1"/>
</dbReference>
<protein>
    <submittedName>
        <fullName evidence="3">PAP2 family protein</fullName>
    </submittedName>
</protein>
<dbReference type="AlphaFoldDB" id="A0A0A8X5S5"/>
<proteinExistence type="predicted"/>
<name>A0A0A8X5S5_MESS1</name>
<feature type="transmembrane region" description="Helical" evidence="1">
    <location>
        <begin position="153"/>
        <end position="172"/>
    </location>
</feature>
<accession>A0A0A8X5S5</accession>
<feature type="transmembrane region" description="Helical" evidence="1">
    <location>
        <begin position="129"/>
        <end position="146"/>
    </location>
</feature>
<dbReference type="STRING" id="1321606.SAMD00020551_1615"/>
<organism evidence="3 4">
    <name type="scientific">Mesobacillus selenatarsenatis (strain DSM 18680 / JCM 14380 / FERM P-15431 / SF-1)</name>
    <dbReference type="NCBI Taxonomy" id="1321606"/>
    <lineage>
        <taxon>Bacteria</taxon>
        <taxon>Bacillati</taxon>
        <taxon>Bacillota</taxon>
        <taxon>Bacilli</taxon>
        <taxon>Bacillales</taxon>
        <taxon>Bacillaceae</taxon>
        <taxon>Mesobacillus</taxon>
    </lineage>
</organism>
<dbReference type="GO" id="GO:0016020">
    <property type="term" value="C:membrane"/>
    <property type="evidence" value="ECO:0007669"/>
    <property type="project" value="UniProtKB-SubCell"/>
</dbReference>
<keyword evidence="1" id="KW-1133">Transmembrane helix</keyword>
<reference evidence="3 4" key="1">
    <citation type="submission" date="2013-06" db="EMBL/GenBank/DDBJ databases">
        <title>Whole genome shotgun sequence of Bacillus selenatarsenatis SF-1.</title>
        <authorList>
            <person name="Kuroda M."/>
            <person name="Sei K."/>
            <person name="Yamashita M."/>
            <person name="Ike M."/>
        </authorList>
    </citation>
    <scope>NUCLEOTIDE SEQUENCE [LARGE SCALE GENOMIC DNA]</scope>
    <source>
        <strain evidence="3 4">SF-1</strain>
    </source>
</reference>
<keyword evidence="1" id="KW-0812">Transmembrane</keyword>
<feature type="transmembrane region" description="Helical" evidence="1">
    <location>
        <begin position="178"/>
        <end position="199"/>
    </location>
</feature>
<dbReference type="InterPro" id="IPR026841">
    <property type="entry name" value="Aur1/Ipt1"/>
</dbReference>
<sequence length="214" mass="24865">MKTKIKDLPYLLFLLVMPVLGLIYKILNNNPREAVILSTNVDDKIPFLPVFILPYIIWYAFILGYLVYFWYKDTRVYFKTLTMIVIGELVCFVIYFFFQTTVPRPNLVGDGMLIDLVGMIYSHDQPYNAFPSIHVLTTFAIILGNINIRNKHIIHSVFVPVMGSLIIISTLFVKQHYILDMFASMFLTSFIYGIVFELFEINVTEKSKTAYVKD</sequence>
<dbReference type="InterPro" id="IPR036938">
    <property type="entry name" value="PAP2/HPO_sf"/>
</dbReference>
<dbReference type="OrthoDB" id="9790723at2"/>
<evidence type="ECO:0000256" key="1">
    <source>
        <dbReference type="SAM" id="Phobius"/>
    </source>
</evidence>
<dbReference type="EMBL" id="BASE01000035">
    <property type="protein sequence ID" value="GAM13471.1"/>
    <property type="molecule type" value="Genomic_DNA"/>
</dbReference>
<feature type="transmembrane region" description="Helical" evidence="1">
    <location>
        <begin position="76"/>
        <end position="98"/>
    </location>
</feature>
<keyword evidence="4" id="KW-1185">Reference proteome</keyword>
<feature type="domain" description="Inositolphosphotransferase Aur1/Ipt1" evidence="2">
    <location>
        <begin position="57"/>
        <end position="192"/>
    </location>
</feature>
<dbReference type="RefSeq" id="WP_041965315.1">
    <property type="nucleotide sequence ID" value="NZ_BASE01000035.1"/>
</dbReference>
<feature type="transmembrane region" description="Helical" evidence="1">
    <location>
        <begin position="47"/>
        <end position="69"/>
    </location>
</feature>
<dbReference type="Gene3D" id="1.20.144.10">
    <property type="entry name" value="Phosphatidic acid phosphatase type 2/haloperoxidase"/>
    <property type="match status" value="1"/>
</dbReference>
<keyword evidence="1" id="KW-0472">Membrane</keyword>
<gene>
    <name evidence="3" type="ORF">SAMD00020551_1615</name>
</gene>
<feature type="transmembrane region" description="Helical" evidence="1">
    <location>
        <begin position="7"/>
        <end position="27"/>
    </location>
</feature>
<evidence type="ECO:0000259" key="2">
    <source>
        <dbReference type="Pfam" id="PF14378"/>
    </source>
</evidence>